<dbReference type="PANTHER" id="PTHR33112">
    <property type="entry name" value="DOMAIN PROTEIN, PUTATIVE-RELATED"/>
    <property type="match status" value="1"/>
</dbReference>
<protein>
    <submittedName>
        <fullName evidence="2">HET-domain-containing protein</fullName>
    </submittedName>
</protein>
<sequence>MWEGVQFVQFYVPPGGKTPWPRFGQGIDLREVLNLDDSVERIREWLHHCGEQHQACHKSSTSELPNRLVEVGDVGADRVHLRTITSASKSPYTALSYCWGDPEGNMKTTKGNVGLYEDEGIQLSLIPHTIRDAINITRELAIPYIWVDALCIIQDDNDDWEKEAQKMRHVYADAYLVISATRSASANQGIFGLRKAVSSDLGYCIKQVPDSFTVERLQLDVDGNSAFSPIHVREELNHALAFREPSDCNAHPLLNRAWAFQERVLATRVVHFGASEIIWNCQESTRCECQTATLEDSGHPFHPTSIRSSEKSGFWWQLLITEYTSLSLTYVKDKLAALEGISQRCEGPRLGKYCFGLWENYILYHMLWRSITSRLSPIPDEQKDVFLGPSWSWVSTHHPVSFDWHHMCFNPTLKAELKGGLPTHDPVDIVLDPRRPLAPLFPFQPSWRLTLKARVRDAVFEIESCSPPDCRYRLHLQPLSVDAEIDQADFFPDFVLCPNHASHDSLMARSKWLEDKDTVQCVLLQDGEEFYADVEQSGYAWKALVVKPIDNDSGVFRRVGIATSNLESRPDEKRPMSSRTISPWNTDEREITLV</sequence>
<dbReference type="Pfam" id="PF06985">
    <property type="entry name" value="HET"/>
    <property type="match status" value="1"/>
</dbReference>
<dbReference type="Proteomes" id="UP000800035">
    <property type="component" value="Unassembled WGS sequence"/>
</dbReference>
<dbReference type="AlphaFoldDB" id="A0A6A5UBG1"/>
<dbReference type="InterPro" id="IPR010730">
    <property type="entry name" value="HET"/>
</dbReference>
<gene>
    <name evidence="2" type="ORF">CC80DRAFT_499872</name>
</gene>
<evidence type="ECO:0000313" key="2">
    <source>
        <dbReference type="EMBL" id="KAF1962503.1"/>
    </source>
</evidence>
<dbReference type="EMBL" id="ML976979">
    <property type="protein sequence ID" value="KAF1962503.1"/>
    <property type="molecule type" value="Genomic_DNA"/>
</dbReference>
<accession>A0A6A5UBG1</accession>
<feature type="domain" description="Heterokaryon incompatibility" evidence="1">
    <location>
        <begin position="92"/>
        <end position="262"/>
    </location>
</feature>
<keyword evidence="3" id="KW-1185">Reference proteome</keyword>
<dbReference type="PANTHER" id="PTHR33112:SF8">
    <property type="entry name" value="HETEROKARYON INCOMPATIBILITY DOMAIN-CONTAINING PROTEIN"/>
    <property type="match status" value="1"/>
</dbReference>
<proteinExistence type="predicted"/>
<evidence type="ECO:0000259" key="1">
    <source>
        <dbReference type="Pfam" id="PF06985"/>
    </source>
</evidence>
<evidence type="ECO:0000313" key="3">
    <source>
        <dbReference type="Proteomes" id="UP000800035"/>
    </source>
</evidence>
<organism evidence="2 3">
    <name type="scientific">Byssothecium circinans</name>
    <dbReference type="NCBI Taxonomy" id="147558"/>
    <lineage>
        <taxon>Eukaryota</taxon>
        <taxon>Fungi</taxon>
        <taxon>Dikarya</taxon>
        <taxon>Ascomycota</taxon>
        <taxon>Pezizomycotina</taxon>
        <taxon>Dothideomycetes</taxon>
        <taxon>Pleosporomycetidae</taxon>
        <taxon>Pleosporales</taxon>
        <taxon>Massarineae</taxon>
        <taxon>Massarinaceae</taxon>
        <taxon>Byssothecium</taxon>
    </lineage>
</organism>
<name>A0A6A5UBG1_9PLEO</name>
<dbReference type="OrthoDB" id="3486565at2759"/>
<reference evidence="2" key="1">
    <citation type="journal article" date="2020" name="Stud. Mycol.">
        <title>101 Dothideomycetes genomes: a test case for predicting lifestyles and emergence of pathogens.</title>
        <authorList>
            <person name="Haridas S."/>
            <person name="Albert R."/>
            <person name="Binder M."/>
            <person name="Bloem J."/>
            <person name="Labutti K."/>
            <person name="Salamov A."/>
            <person name="Andreopoulos B."/>
            <person name="Baker S."/>
            <person name="Barry K."/>
            <person name="Bills G."/>
            <person name="Bluhm B."/>
            <person name="Cannon C."/>
            <person name="Castanera R."/>
            <person name="Culley D."/>
            <person name="Daum C."/>
            <person name="Ezra D."/>
            <person name="Gonzalez J."/>
            <person name="Henrissat B."/>
            <person name="Kuo A."/>
            <person name="Liang C."/>
            <person name="Lipzen A."/>
            <person name="Lutzoni F."/>
            <person name="Magnuson J."/>
            <person name="Mondo S."/>
            <person name="Nolan M."/>
            <person name="Ohm R."/>
            <person name="Pangilinan J."/>
            <person name="Park H.-J."/>
            <person name="Ramirez L."/>
            <person name="Alfaro M."/>
            <person name="Sun H."/>
            <person name="Tritt A."/>
            <person name="Yoshinaga Y."/>
            <person name="Zwiers L.-H."/>
            <person name="Turgeon B."/>
            <person name="Goodwin S."/>
            <person name="Spatafora J."/>
            <person name="Crous P."/>
            <person name="Grigoriev I."/>
        </authorList>
    </citation>
    <scope>NUCLEOTIDE SEQUENCE</scope>
    <source>
        <strain evidence="2">CBS 675.92</strain>
    </source>
</reference>